<feature type="region of interest" description="Disordered" evidence="1">
    <location>
        <begin position="204"/>
        <end position="257"/>
    </location>
</feature>
<dbReference type="Gene3D" id="3.40.50.300">
    <property type="entry name" value="P-loop containing nucleotide triphosphate hydrolases"/>
    <property type="match status" value="1"/>
</dbReference>
<organism evidence="3 4">
    <name type="scientific">Reticulibacter mediterranei</name>
    <dbReference type="NCBI Taxonomy" id="2778369"/>
    <lineage>
        <taxon>Bacteria</taxon>
        <taxon>Bacillati</taxon>
        <taxon>Chloroflexota</taxon>
        <taxon>Ktedonobacteria</taxon>
        <taxon>Ktedonobacterales</taxon>
        <taxon>Reticulibacteraceae</taxon>
        <taxon>Reticulibacter</taxon>
    </lineage>
</organism>
<proteinExistence type="predicted"/>
<dbReference type="InterPro" id="IPR027417">
    <property type="entry name" value="P-loop_NTPase"/>
</dbReference>
<dbReference type="PANTHER" id="PTHR30121:SF6">
    <property type="entry name" value="SLR6007 PROTEIN"/>
    <property type="match status" value="1"/>
</dbReference>
<dbReference type="Proteomes" id="UP000597444">
    <property type="component" value="Unassembled WGS sequence"/>
</dbReference>
<protein>
    <recommendedName>
        <fullName evidence="2">TraG P-loop domain-containing protein</fullName>
    </recommendedName>
</protein>
<dbReference type="SUPFAM" id="SSF52540">
    <property type="entry name" value="P-loop containing nucleoside triphosphate hydrolases"/>
    <property type="match status" value="1"/>
</dbReference>
<dbReference type="CDD" id="cd01127">
    <property type="entry name" value="TrwB_TraG_TraD_VirD4"/>
    <property type="match status" value="1"/>
</dbReference>
<feature type="compositionally biased region" description="Basic and acidic residues" evidence="1">
    <location>
        <begin position="236"/>
        <end position="257"/>
    </location>
</feature>
<dbReference type="PANTHER" id="PTHR30121">
    <property type="entry name" value="UNCHARACTERIZED PROTEIN YJGR-RELATED"/>
    <property type="match status" value="1"/>
</dbReference>
<dbReference type="AlphaFoldDB" id="A0A8J3IS91"/>
<evidence type="ECO:0000256" key="1">
    <source>
        <dbReference type="SAM" id="MobiDB-lite"/>
    </source>
</evidence>
<name>A0A8J3IS91_9CHLR</name>
<dbReference type="InterPro" id="IPR043964">
    <property type="entry name" value="P-loop_TraG"/>
</dbReference>
<evidence type="ECO:0000259" key="2">
    <source>
        <dbReference type="Pfam" id="PF19044"/>
    </source>
</evidence>
<sequence>MSIAPRTPSMMLSSPMNIVNTFIKLWDVQGDVACLGFGQKTMEYRGILQINSINFSLMSEEDQEAIIEGFKGFLNGLSFPIQILIRNRPHNLDNYLNMLDSVKGVMAPIMRDHASFVRVLASRRALVKREFYIIVPADKQGAKNKTEALINAQLQLQLRLEELLRQLERMGLTGRRLNDIEIIRLYQSCYTPWEARIRPITEEMVGGTHGGPSVSSFDRQDDAATSIKPLSQSDEGAERDSAPLTAREQRKRREQEKRLAKLRKKEEKLKKKEAENQKLPDFVKIPDLITPSSIQIFPSYIRIDGEADYEYVRTLALASYPRSAYPGWLDNIIQVDEPNIDFSIHIKPLAPEQVSSRLGQRVVEFRGAAMVAQRQGRTPDPATAIALDDVEKLRENIARGTERVFNIAAFVQVRGRDRRELTERSNRISGAIRSLDFRALPVHWQHHVGLMSCLPDANNQLGRSRLFGTGAAATFYPFTNSDISMESGVMFGAHPNGGLVILNPFNSQQLENANMVVFAKSGSGKSFFLKVATSRLLPDCNVYVIDPEAEYGNMCDVVKGQYVRLASESLQVNPFELYTSGTNSSDASGSNDETNFFREKLLNLLTLLELLLSDEGVLPQKEKAFLYRCLMKTYENRGITMDRSTHHRVPPNMREFYVIMSSALRGDERFGMGQDTYGLSERLERYLHLFPTRTRVVLNNRFIDFNIRELNDTLKPIGLFLIADFLWTKIRVARQAKTPQPNTIILIDEAWLLMQFQQGAQFLEEMARRIRKYGGGLWCTTQNSDDFLGSEEGKTILAMSTMKFLMKQDPSTIDSVTNTFHLSPGQRAFLLGARRGEGLFSTKNWTQMEVLASPMEAKMANTTVVSRLSPGQQAALDQEQNYQETLAHESKQKPYQPAKGIGRLVGQTPTDENHTIGRK</sequence>
<evidence type="ECO:0000313" key="4">
    <source>
        <dbReference type="Proteomes" id="UP000597444"/>
    </source>
</evidence>
<reference evidence="3" key="1">
    <citation type="submission" date="2020-10" db="EMBL/GenBank/DDBJ databases">
        <title>Taxonomic study of unclassified bacteria belonging to the class Ktedonobacteria.</title>
        <authorList>
            <person name="Yabe S."/>
            <person name="Wang C.M."/>
            <person name="Zheng Y."/>
            <person name="Sakai Y."/>
            <person name="Cavaletti L."/>
            <person name="Monciardini P."/>
            <person name="Donadio S."/>
        </authorList>
    </citation>
    <scope>NUCLEOTIDE SEQUENCE</scope>
    <source>
        <strain evidence="3">ID150040</strain>
    </source>
</reference>
<comment type="caution">
    <text evidence="3">The sequence shown here is derived from an EMBL/GenBank/DDBJ whole genome shotgun (WGS) entry which is preliminary data.</text>
</comment>
<dbReference type="EMBL" id="BNJK01000001">
    <property type="protein sequence ID" value="GHO94371.1"/>
    <property type="molecule type" value="Genomic_DNA"/>
</dbReference>
<dbReference type="RefSeq" id="WP_220205114.1">
    <property type="nucleotide sequence ID" value="NZ_BNJK01000001.1"/>
</dbReference>
<evidence type="ECO:0000313" key="3">
    <source>
        <dbReference type="EMBL" id="GHO94371.1"/>
    </source>
</evidence>
<dbReference type="Pfam" id="PF19044">
    <property type="entry name" value="P-loop_TraG"/>
    <property type="match status" value="1"/>
</dbReference>
<keyword evidence="4" id="KW-1185">Reference proteome</keyword>
<accession>A0A8J3IS91</accession>
<dbReference type="InterPro" id="IPR051162">
    <property type="entry name" value="T4SS_component"/>
</dbReference>
<dbReference type="Gene3D" id="1.10.8.730">
    <property type="match status" value="1"/>
</dbReference>
<feature type="domain" description="TraG P-loop" evidence="2">
    <location>
        <begin position="503"/>
        <end position="834"/>
    </location>
</feature>
<gene>
    <name evidence="3" type="ORF">KSF_044190</name>
</gene>
<feature type="region of interest" description="Disordered" evidence="1">
    <location>
        <begin position="880"/>
        <end position="919"/>
    </location>
</feature>